<organism evidence="1 2">
    <name type="scientific">Candidatus Yanofskybacteria bacterium RIFCSPHIGHO2_01_FULL_39_8b</name>
    <dbReference type="NCBI Taxonomy" id="1802659"/>
    <lineage>
        <taxon>Bacteria</taxon>
        <taxon>Candidatus Yanofskyibacteriota</taxon>
    </lineage>
</organism>
<name>A0A1F8EGW3_9BACT</name>
<comment type="caution">
    <text evidence="1">The sequence shown here is derived from an EMBL/GenBank/DDBJ whole genome shotgun (WGS) entry which is preliminary data.</text>
</comment>
<dbReference type="AlphaFoldDB" id="A0A1F8EGW3"/>
<accession>A0A1F8EGW3</accession>
<gene>
    <name evidence="1" type="ORF">A2817_00570</name>
</gene>
<protein>
    <submittedName>
        <fullName evidence="1">Uncharacterized protein</fullName>
    </submittedName>
</protein>
<evidence type="ECO:0000313" key="1">
    <source>
        <dbReference type="EMBL" id="OGN00064.1"/>
    </source>
</evidence>
<evidence type="ECO:0000313" key="2">
    <source>
        <dbReference type="Proteomes" id="UP000177594"/>
    </source>
</evidence>
<dbReference type="Proteomes" id="UP000177594">
    <property type="component" value="Unassembled WGS sequence"/>
</dbReference>
<proteinExistence type="predicted"/>
<reference evidence="1 2" key="1">
    <citation type="journal article" date="2016" name="Nat. Commun.">
        <title>Thousands of microbial genomes shed light on interconnected biogeochemical processes in an aquifer system.</title>
        <authorList>
            <person name="Anantharaman K."/>
            <person name="Brown C.T."/>
            <person name="Hug L.A."/>
            <person name="Sharon I."/>
            <person name="Castelle C.J."/>
            <person name="Probst A.J."/>
            <person name="Thomas B.C."/>
            <person name="Singh A."/>
            <person name="Wilkins M.J."/>
            <person name="Karaoz U."/>
            <person name="Brodie E.L."/>
            <person name="Williams K.H."/>
            <person name="Hubbard S.S."/>
            <person name="Banfield J.F."/>
        </authorList>
    </citation>
    <scope>NUCLEOTIDE SEQUENCE [LARGE SCALE GENOMIC DNA]</scope>
</reference>
<dbReference type="EMBL" id="MGIZ01000004">
    <property type="protein sequence ID" value="OGN00064.1"/>
    <property type="molecule type" value="Genomic_DNA"/>
</dbReference>
<sequence length="213" mass="24265">MPAPGPSTQQLVSISEIKDNVVLLKDGSMRVIVEVSAINFELRSEDEQTAIIQNFQRFINSMDFPLHICIISRRLYIDNYLKLTAEASGQLDNELLRIQAGEYMKFIKELSSLTNIMSKKFYIAVPFYIFEAPTKTGIFQSIKSTVSPTANIQSISEEKFSIYKNQLMQRAELIFGGLVGMGLRTRLLERDELVQTFYGLYNPTAKTTEEKKI</sequence>